<organism evidence="1">
    <name type="scientific">Arundo donax</name>
    <name type="common">Giant reed</name>
    <name type="synonym">Donax arundinaceus</name>
    <dbReference type="NCBI Taxonomy" id="35708"/>
    <lineage>
        <taxon>Eukaryota</taxon>
        <taxon>Viridiplantae</taxon>
        <taxon>Streptophyta</taxon>
        <taxon>Embryophyta</taxon>
        <taxon>Tracheophyta</taxon>
        <taxon>Spermatophyta</taxon>
        <taxon>Magnoliopsida</taxon>
        <taxon>Liliopsida</taxon>
        <taxon>Poales</taxon>
        <taxon>Poaceae</taxon>
        <taxon>PACMAD clade</taxon>
        <taxon>Arundinoideae</taxon>
        <taxon>Arundineae</taxon>
        <taxon>Arundo</taxon>
    </lineage>
</organism>
<proteinExistence type="predicted"/>
<accession>A0A0A9EHB4</accession>
<name>A0A0A9EHB4_ARUDO</name>
<protein>
    <submittedName>
        <fullName evidence="1">Uncharacterized protein</fullName>
    </submittedName>
</protein>
<dbReference type="AlphaFoldDB" id="A0A0A9EHB4"/>
<evidence type="ECO:0000313" key="1">
    <source>
        <dbReference type="EMBL" id="JAD95437.1"/>
    </source>
</evidence>
<reference evidence="1" key="1">
    <citation type="submission" date="2014-09" db="EMBL/GenBank/DDBJ databases">
        <authorList>
            <person name="Magalhaes I.L.F."/>
            <person name="Oliveira U."/>
            <person name="Santos F.R."/>
            <person name="Vidigal T.H.D.A."/>
            <person name="Brescovit A.D."/>
            <person name="Santos A.J."/>
        </authorList>
    </citation>
    <scope>NUCLEOTIDE SEQUENCE</scope>
    <source>
        <tissue evidence="1">Shoot tissue taken approximately 20 cm above the soil surface</tissue>
    </source>
</reference>
<sequence length="41" mass="4851">MDKNRGITYINKRINLILISRLHVLHCYTPAGDLRTHLFSR</sequence>
<dbReference type="EMBL" id="GBRH01202458">
    <property type="protein sequence ID" value="JAD95437.1"/>
    <property type="molecule type" value="Transcribed_RNA"/>
</dbReference>
<reference evidence="1" key="2">
    <citation type="journal article" date="2015" name="Data Brief">
        <title>Shoot transcriptome of the giant reed, Arundo donax.</title>
        <authorList>
            <person name="Barrero R.A."/>
            <person name="Guerrero F.D."/>
            <person name="Moolhuijzen P."/>
            <person name="Goolsby J.A."/>
            <person name="Tidwell J."/>
            <person name="Bellgard S.E."/>
            <person name="Bellgard M.I."/>
        </authorList>
    </citation>
    <scope>NUCLEOTIDE SEQUENCE</scope>
    <source>
        <tissue evidence="1">Shoot tissue taken approximately 20 cm above the soil surface</tissue>
    </source>
</reference>